<dbReference type="Proteomes" id="UP000243052">
    <property type="component" value="Chromosome viii"/>
</dbReference>
<evidence type="ECO:0000256" key="6">
    <source>
        <dbReference type="ARBA" id="ARBA00015035"/>
    </source>
</evidence>
<dbReference type="RefSeq" id="XP_017989864.1">
    <property type="nucleotide sequence ID" value="XM_018134375.1"/>
</dbReference>
<evidence type="ECO:0000259" key="14">
    <source>
        <dbReference type="Pfam" id="PF01872"/>
    </source>
</evidence>
<dbReference type="InterPro" id="IPR050765">
    <property type="entry name" value="Riboflavin_Biosynth_HTPR"/>
</dbReference>
<dbReference type="InterPro" id="IPR024072">
    <property type="entry name" value="DHFR-like_dom_sf"/>
</dbReference>
<evidence type="ECO:0000256" key="12">
    <source>
        <dbReference type="ARBA" id="ARBA00047550"/>
    </source>
</evidence>
<evidence type="ECO:0000256" key="4">
    <source>
        <dbReference type="ARBA" id="ARBA00011738"/>
    </source>
</evidence>
<evidence type="ECO:0000256" key="8">
    <source>
        <dbReference type="ARBA" id="ARBA00022857"/>
    </source>
</evidence>
<evidence type="ECO:0000256" key="2">
    <source>
        <dbReference type="ARBA" id="ARBA00005104"/>
    </source>
</evidence>
<keyword evidence="16" id="KW-1185">Reference proteome</keyword>
<dbReference type="OrthoDB" id="5432at2759"/>
<dbReference type="EMBL" id="CP014248">
    <property type="protein sequence ID" value="AMD22868.1"/>
    <property type="molecule type" value="Genomic_DNA"/>
</dbReference>
<accession>A0A0X8HWT6</accession>
<evidence type="ECO:0000256" key="3">
    <source>
        <dbReference type="ARBA" id="ARBA00009723"/>
    </source>
</evidence>
<dbReference type="EC" id="1.1.1.302" evidence="5"/>
<proteinExistence type="inferred from homology"/>
<comment type="catalytic activity">
    <reaction evidence="13">
        <text>2,5-diamino-6-(1-D-ribitylamino)pyrimidin-4(3H)-one 5'-phosphate + NADP(+) = 2,5-diamino-6-(1-D-ribosylamino)pyrimidin-4(3H)-one 5'-phosphate + NADPH + H(+)</text>
        <dbReference type="Rhea" id="RHEA:27278"/>
        <dbReference type="ChEBI" id="CHEBI:15378"/>
        <dbReference type="ChEBI" id="CHEBI:57783"/>
        <dbReference type="ChEBI" id="CHEBI:58349"/>
        <dbReference type="ChEBI" id="CHEBI:58890"/>
        <dbReference type="ChEBI" id="CHEBI:59545"/>
        <dbReference type="EC" id="1.1.1.302"/>
    </reaction>
</comment>
<dbReference type="GO" id="GO:0008703">
    <property type="term" value="F:5-amino-6-(5-phosphoribosylamino)uracil reductase activity"/>
    <property type="evidence" value="ECO:0007669"/>
    <property type="project" value="InterPro"/>
</dbReference>
<protein>
    <recommendedName>
        <fullName evidence="6">2,5-diamino-6-ribosylamino-4(3H)-pyrimidinone 5'-phosphate reductase</fullName>
        <ecNumber evidence="5">1.1.1.302</ecNumber>
    </recommendedName>
    <alternativeName>
        <fullName evidence="11">2,5-diamino-6-(5-phospho-D-ribosylamino)pyrimidin-4(3H)-one reductase</fullName>
    </alternativeName>
    <alternativeName>
        <fullName evidence="10">2,5-diamino-6-ribitylamino-4(3H)-pyrimidinone 5'-phosphate synthase</fullName>
    </alternativeName>
</protein>
<comment type="similarity">
    <text evidence="3">Belongs to the HTP reductase family.</text>
</comment>
<dbReference type="InterPro" id="IPR002734">
    <property type="entry name" value="RibDG_C"/>
</dbReference>
<evidence type="ECO:0000256" key="11">
    <source>
        <dbReference type="ARBA" id="ARBA00031630"/>
    </source>
</evidence>
<comment type="subunit">
    <text evidence="4">Homodimer.</text>
</comment>
<keyword evidence="8" id="KW-0521">NADP</keyword>
<dbReference type="FunFam" id="3.40.430.10:FF:000011">
    <property type="entry name" value="Rib7p"/>
    <property type="match status" value="1"/>
</dbReference>
<dbReference type="GO" id="GO:0009231">
    <property type="term" value="P:riboflavin biosynthetic process"/>
    <property type="evidence" value="ECO:0007669"/>
    <property type="project" value="UniProtKB-KW"/>
</dbReference>
<evidence type="ECO:0000256" key="9">
    <source>
        <dbReference type="ARBA" id="ARBA00023002"/>
    </source>
</evidence>
<keyword evidence="9" id="KW-0560">Oxidoreductase</keyword>
<sequence length="247" mass="27575">MSLVPLPNGVQECLVEYLPRKSKKPFITLTYAQSLDSRISKGPGIRTLISHPETKTVTHYLRYHHDAILIGCNTAITDDPGLNCKWYPTAISGEDLTNYSPRPVIIDPQGRWNFSGSKMESLYLNKQGKPPIVVVCNLPPNPSKDVTYIKMHKNDNDEIDWLQLFEVLKSKYNLHSIMVEGGAIVIKKLLQRPEIVCSLVITIGSTFLGEEGIQVSPAHEVNLTDVNWWHGTTDAVLCARLAGEAKI</sequence>
<dbReference type="PANTHER" id="PTHR38011">
    <property type="entry name" value="DIHYDROFOLATE REDUCTASE FAMILY PROTEIN (AFU_ORTHOLOGUE AFUA_8G06820)"/>
    <property type="match status" value="1"/>
</dbReference>
<comment type="catalytic activity">
    <reaction evidence="12">
        <text>2,5-diamino-6-(1-D-ribitylamino)pyrimidin-4(3H)-one 5'-phosphate + NAD(+) = 2,5-diamino-6-(1-D-ribosylamino)pyrimidin-4(3H)-one 5'-phosphate + NADH + H(+)</text>
        <dbReference type="Rhea" id="RHEA:27274"/>
        <dbReference type="ChEBI" id="CHEBI:15378"/>
        <dbReference type="ChEBI" id="CHEBI:57540"/>
        <dbReference type="ChEBI" id="CHEBI:57945"/>
        <dbReference type="ChEBI" id="CHEBI:58890"/>
        <dbReference type="ChEBI" id="CHEBI:59545"/>
        <dbReference type="EC" id="1.1.1.302"/>
    </reaction>
</comment>
<dbReference type="Gene3D" id="3.40.430.10">
    <property type="entry name" value="Dihydrofolate Reductase, subunit A"/>
    <property type="match status" value="1"/>
</dbReference>
<evidence type="ECO:0000256" key="5">
    <source>
        <dbReference type="ARBA" id="ARBA00012851"/>
    </source>
</evidence>
<gene>
    <name evidence="15" type="ORF">AW171_hschr84927</name>
</gene>
<comment type="pathway">
    <text evidence="2">Cofactor biosynthesis; riboflavin biosynthesis.</text>
</comment>
<keyword evidence="7" id="KW-0686">Riboflavin biosynthesis</keyword>
<dbReference type="GeneID" id="28726233"/>
<evidence type="ECO:0000256" key="7">
    <source>
        <dbReference type="ARBA" id="ARBA00022619"/>
    </source>
</evidence>
<feature type="domain" description="Bacterial bifunctional deaminase-reductase C-terminal" evidence="14">
    <location>
        <begin position="25"/>
        <end position="236"/>
    </location>
</feature>
<evidence type="ECO:0000313" key="15">
    <source>
        <dbReference type="EMBL" id="AMD22868.1"/>
    </source>
</evidence>
<evidence type="ECO:0000256" key="13">
    <source>
        <dbReference type="ARBA" id="ARBA00049020"/>
    </source>
</evidence>
<reference evidence="15 16" key="1">
    <citation type="submission" date="2016-01" db="EMBL/GenBank/DDBJ databases">
        <title>Genome sequence of the yeast Holleya sinecauda.</title>
        <authorList>
            <person name="Dietrich F.S."/>
        </authorList>
    </citation>
    <scope>NUCLEOTIDE SEQUENCE [LARGE SCALE GENOMIC DNA]</scope>
    <source>
        <strain evidence="15 16">ATCC 58844</strain>
    </source>
</reference>
<evidence type="ECO:0000313" key="16">
    <source>
        <dbReference type="Proteomes" id="UP000243052"/>
    </source>
</evidence>
<comment type="function">
    <text evidence="1">Catalyzes an early step in riboflavin biosynthesis, the NADPH-dependent reduction of the ribose side chain of 2,5-diamino-6-ribosylamino-4(3H)-pyrimidinone 5'-phosphate, yielding 2,5-diamino-6-ribitylamino-4(3H)-pyrimidinone 5'-phosphate.</text>
</comment>
<dbReference type="Pfam" id="PF01872">
    <property type="entry name" value="RibD_C"/>
    <property type="match status" value="1"/>
</dbReference>
<dbReference type="AlphaFoldDB" id="A0A0X8HWT6"/>
<dbReference type="STRING" id="45286.A0A0X8HWT6"/>
<dbReference type="SUPFAM" id="SSF53597">
    <property type="entry name" value="Dihydrofolate reductase-like"/>
    <property type="match status" value="1"/>
</dbReference>
<evidence type="ECO:0000256" key="10">
    <source>
        <dbReference type="ARBA" id="ARBA00030073"/>
    </source>
</evidence>
<organism evidence="15 16">
    <name type="scientific">Eremothecium sinecaudum</name>
    <dbReference type="NCBI Taxonomy" id="45286"/>
    <lineage>
        <taxon>Eukaryota</taxon>
        <taxon>Fungi</taxon>
        <taxon>Dikarya</taxon>
        <taxon>Ascomycota</taxon>
        <taxon>Saccharomycotina</taxon>
        <taxon>Saccharomycetes</taxon>
        <taxon>Saccharomycetales</taxon>
        <taxon>Saccharomycetaceae</taxon>
        <taxon>Eremothecium</taxon>
    </lineage>
</organism>
<name>A0A0X8HWT6_9SACH</name>
<dbReference type="PANTHER" id="PTHR38011:SF7">
    <property type="entry name" value="2,5-DIAMINO-6-RIBOSYLAMINO-4(3H)-PYRIMIDINONE 5'-PHOSPHATE REDUCTASE"/>
    <property type="match status" value="1"/>
</dbReference>
<evidence type="ECO:0000256" key="1">
    <source>
        <dbReference type="ARBA" id="ARBA00003555"/>
    </source>
</evidence>